<gene>
    <name evidence="2" type="ORF">HA222_04270</name>
    <name evidence="3" type="ORF">HA227_02175</name>
    <name evidence="4" type="ORF">J4478_02325</name>
</gene>
<dbReference type="EMBL" id="DUFJ01000054">
    <property type="protein sequence ID" value="HIH33038.1"/>
    <property type="molecule type" value="Genomic_DNA"/>
</dbReference>
<proteinExistence type="predicted"/>
<keyword evidence="1" id="KW-0472">Membrane</keyword>
<dbReference type="EMBL" id="JAGVWB010000015">
    <property type="protein sequence ID" value="MBS3058215.1"/>
    <property type="molecule type" value="Genomic_DNA"/>
</dbReference>
<evidence type="ECO:0000313" key="3">
    <source>
        <dbReference type="EMBL" id="HIH33038.1"/>
    </source>
</evidence>
<evidence type="ECO:0000313" key="2">
    <source>
        <dbReference type="EMBL" id="HIH21844.1"/>
    </source>
</evidence>
<dbReference type="EMBL" id="DUFW01000075">
    <property type="protein sequence ID" value="HIH21844.1"/>
    <property type="molecule type" value="Genomic_DNA"/>
</dbReference>
<feature type="transmembrane region" description="Helical" evidence="1">
    <location>
        <begin position="55"/>
        <end position="73"/>
    </location>
</feature>
<reference evidence="5 6" key="1">
    <citation type="journal article" date="2020" name="bioRxiv">
        <title>A rank-normalized archaeal taxonomy based on genome phylogeny resolves widespread incomplete and uneven classifications.</title>
        <authorList>
            <person name="Rinke C."/>
            <person name="Chuvochina M."/>
            <person name="Mussig A.J."/>
            <person name="Chaumeil P.-A."/>
            <person name="Waite D.W."/>
            <person name="Whitman W.B."/>
            <person name="Parks D.H."/>
            <person name="Hugenholtz P."/>
        </authorList>
    </citation>
    <scope>NUCLEOTIDE SEQUENCE [LARGE SCALE GENOMIC DNA]</scope>
</reference>
<dbReference type="Proteomes" id="UP000680185">
    <property type="component" value="Unassembled WGS sequence"/>
</dbReference>
<reference evidence="4" key="2">
    <citation type="submission" date="2021-03" db="EMBL/GenBank/DDBJ databases">
        <authorList>
            <person name="Jaffe A."/>
        </authorList>
    </citation>
    <scope>NUCLEOTIDE SEQUENCE</scope>
    <source>
        <strain evidence="4">RIFCSPLOWO2_01_FULL_43_13</strain>
    </source>
</reference>
<evidence type="ECO:0000313" key="4">
    <source>
        <dbReference type="EMBL" id="MBS3058215.1"/>
    </source>
</evidence>
<evidence type="ECO:0000256" key="1">
    <source>
        <dbReference type="SAM" id="Phobius"/>
    </source>
</evidence>
<name>A0A7J4KT98_9ARCH</name>
<comment type="caution">
    <text evidence="3">The sequence shown here is derived from an EMBL/GenBank/DDBJ whole genome shotgun (WGS) entry which is preliminary data.</text>
</comment>
<evidence type="ECO:0000313" key="6">
    <source>
        <dbReference type="Proteomes" id="UP000590964"/>
    </source>
</evidence>
<dbReference type="AlphaFoldDB" id="A0A7J4KT98"/>
<dbReference type="Proteomes" id="UP000527315">
    <property type="component" value="Unassembled WGS sequence"/>
</dbReference>
<protein>
    <submittedName>
        <fullName evidence="3">Uncharacterized protein</fullName>
    </submittedName>
</protein>
<organism evidence="3 5">
    <name type="scientific">Candidatus Iainarchaeum sp</name>
    <dbReference type="NCBI Taxonomy" id="3101447"/>
    <lineage>
        <taxon>Archaea</taxon>
        <taxon>Candidatus Iainarchaeota</taxon>
        <taxon>Candidatus Iainarchaeia</taxon>
        <taxon>Candidatus Iainarchaeales</taxon>
        <taxon>Candidatus Iainarchaeaceae</taxon>
        <taxon>Candidatus Iainarchaeum</taxon>
    </lineage>
</organism>
<sequence>MLPLLDVWGNIWIALAIFTFVWIFSWAKSNLGSAKLAVIFALIISYITFYTNPELIWLGVLLFIFATFGKEIFEKIQVINK</sequence>
<accession>A0A7J4KT98</accession>
<evidence type="ECO:0000313" key="5">
    <source>
        <dbReference type="Proteomes" id="UP000527315"/>
    </source>
</evidence>
<feature type="transmembrane region" description="Helical" evidence="1">
    <location>
        <begin position="6"/>
        <end position="24"/>
    </location>
</feature>
<keyword evidence="1" id="KW-0812">Transmembrane</keyword>
<feature type="transmembrane region" description="Helical" evidence="1">
    <location>
        <begin position="31"/>
        <end position="49"/>
    </location>
</feature>
<dbReference type="Proteomes" id="UP000590964">
    <property type="component" value="Unassembled WGS sequence"/>
</dbReference>
<reference evidence="4" key="3">
    <citation type="submission" date="2021-05" db="EMBL/GenBank/DDBJ databases">
        <title>Protein family content uncovers lineage relationships and bacterial pathway maintenance mechanisms in DPANN archaea.</title>
        <authorList>
            <person name="Castelle C.J."/>
            <person name="Meheust R."/>
            <person name="Jaffe A.L."/>
            <person name="Seitz K."/>
            <person name="Gong X."/>
            <person name="Baker B.J."/>
            <person name="Banfield J.F."/>
        </authorList>
    </citation>
    <scope>NUCLEOTIDE SEQUENCE</scope>
    <source>
        <strain evidence="4">RIFCSPLOWO2_01_FULL_43_13</strain>
    </source>
</reference>
<keyword evidence="1" id="KW-1133">Transmembrane helix</keyword>